<feature type="transmembrane region" description="Helical" evidence="1">
    <location>
        <begin position="85"/>
        <end position="104"/>
    </location>
</feature>
<comment type="caution">
    <text evidence="3">The sequence shown here is derived from an EMBL/GenBank/DDBJ whole genome shotgun (WGS) entry which is preliminary data.</text>
</comment>
<dbReference type="GO" id="GO:0016787">
    <property type="term" value="F:hydrolase activity"/>
    <property type="evidence" value="ECO:0007669"/>
    <property type="project" value="InterPro"/>
</dbReference>
<gene>
    <name evidence="3" type="ORF">FHX48_000762</name>
</gene>
<feature type="transmembrane region" description="Helical" evidence="1">
    <location>
        <begin position="12"/>
        <end position="33"/>
    </location>
</feature>
<evidence type="ECO:0000313" key="4">
    <source>
        <dbReference type="Proteomes" id="UP000526083"/>
    </source>
</evidence>
<evidence type="ECO:0000313" key="3">
    <source>
        <dbReference type="EMBL" id="MBA8815710.1"/>
    </source>
</evidence>
<keyword evidence="4" id="KW-1185">Reference proteome</keyword>
<dbReference type="SUPFAM" id="SSF53474">
    <property type="entry name" value="alpha/beta-Hydrolases"/>
    <property type="match status" value="1"/>
</dbReference>
<dbReference type="Gene3D" id="3.40.50.1820">
    <property type="entry name" value="alpha/beta hydrolase"/>
    <property type="match status" value="1"/>
</dbReference>
<sequence length="327" mass="34164">MSTAPATPCRDWVMWAAAIVAAAGVVVVLWATITEWGGVVHGNPAYAVLLGVTLIACVAVLLFAFLPRKNHEPTRGRWRSGWRRVVRIILVVLAIGFIALIAWLRPHTAEEPALAAMKSDAAVTITESPTEIVMTPTGDQSTTGVFFQPGALVDARAYAAVLRPLAEAGHTVVIPKQPLGIAFLSLGAFDAARPQHPDVRGWVVGGHSLGGTVAAIQAEGAESDTTAPATGLLFFASYPATDMSTSLTIPVESISGTQDGLATPEKIDASRTELPADTTFTIIDGASHAQFGSYGPQSGDNTPEISNDDARTQISAASLAFVDSIAD</sequence>
<keyword evidence="1" id="KW-1133">Transmembrane helix</keyword>
<protein>
    <recommendedName>
        <fullName evidence="2">Alpha/beta hydrolase fold-5 domain-containing protein</fullName>
    </recommendedName>
</protein>
<dbReference type="RefSeq" id="WP_167048712.1">
    <property type="nucleotide sequence ID" value="NZ_JAAOZB010000002.1"/>
</dbReference>
<dbReference type="Proteomes" id="UP000526083">
    <property type="component" value="Unassembled WGS sequence"/>
</dbReference>
<dbReference type="Pfam" id="PF12695">
    <property type="entry name" value="Abhydrolase_5"/>
    <property type="match status" value="1"/>
</dbReference>
<dbReference type="EMBL" id="JACGWY010000001">
    <property type="protein sequence ID" value="MBA8815710.1"/>
    <property type="molecule type" value="Genomic_DNA"/>
</dbReference>
<feature type="transmembrane region" description="Helical" evidence="1">
    <location>
        <begin position="45"/>
        <end position="65"/>
    </location>
</feature>
<dbReference type="InterPro" id="IPR029058">
    <property type="entry name" value="AB_hydrolase_fold"/>
</dbReference>
<evidence type="ECO:0000256" key="1">
    <source>
        <dbReference type="SAM" id="Phobius"/>
    </source>
</evidence>
<accession>A0A7W3JMR7</accession>
<reference evidence="3 4" key="1">
    <citation type="submission" date="2020-07" db="EMBL/GenBank/DDBJ databases">
        <title>Sequencing the genomes of 1000 actinobacteria strains.</title>
        <authorList>
            <person name="Klenk H.-P."/>
        </authorList>
    </citation>
    <scope>NUCLEOTIDE SEQUENCE [LARGE SCALE GENOMIC DNA]</scope>
    <source>
        <strain evidence="3 4">DSM 27576</strain>
    </source>
</reference>
<dbReference type="InterPro" id="IPR029059">
    <property type="entry name" value="AB_hydrolase_5"/>
</dbReference>
<proteinExistence type="predicted"/>
<name>A0A7W3JMR7_9MICO</name>
<dbReference type="AlphaFoldDB" id="A0A7W3JMR7"/>
<keyword evidence="1" id="KW-0472">Membrane</keyword>
<keyword evidence="1" id="KW-0812">Transmembrane</keyword>
<organism evidence="3 4">
    <name type="scientific">Microbacterium halimionae</name>
    <dbReference type="NCBI Taxonomy" id="1526413"/>
    <lineage>
        <taxon>Bacteria</taxon>
        <taxon>Bacillati</taxon>
        <taxon>Actinomycetota</taxon>
        <taxon>Actinomycetes</taxon>
        <taxon>Micrococcales</taxon>
        <taxon>Microbacteriaceae</taxon>
        <taxon>Microbacterium</taxon>
    </lineage>
</organism>
<feature type="domain" description="Alpha/beta hydrolase fold-5" evidence="2">
    <location>
        <begin position="145"/>
        <end position="309"/>
    </location>
</feature>
<evidence type="ECO:0000259" key="2">
    <source>
        <dbReference type="Pfam" id="PF12695"/>
    </source>
</evidence>